<dbReference type="FunCoup" id="A0A6I8UGM5">
    <property type="interactions" value="14"/>
</dbReference>
<organism evidence="1 2">
    <name type="scientific">Drosophila pseudoobscura pseudoobscura</name>
    <name type="common">Fruit fly</name>
    <dbReference type="NCBI Taxonomy" id="46245"/>
    <lineage>
        <taxon>Eukaryota</taxon>
        <taxon>Metazoa</taxon>
        <taxon>Ecdysozoa</taxon>
        <taxon>Arthropoda</taxon>
        <taxon>Hexapoda</taxon>
        <taxon>Insecta</taxon>
        <taxon>Pterygota</taxon>
        <taxon>Neoptera</taxon>
        <taxon>Endopterygota</taxon>
        <taxon>Diptera</taxon>
        <taxon>Brachycera</taxon>
        <taxon>Muscomorpha</taxon>
        <taxon>Ephydroidea</taxon>
        <taxon>Drosophilidae</taxon>
        <taxon>Drosophila</taxon>
        <taxon>Sophophora</taxon>
    </lineage>
</organism>
<sequence>MLPFVEENVPQLLLQRSSIAFCSNLHLGRGHGRTVSSLVLGRNLKFYEFRKKELLHHIDLKESRLKQLAAKLQAYDGPMSSFLRREAETVANNGNESVSSVNHSMLPAGEELPLGIGKFEWLQEQIYILVHCWQLLLVLRRPPELGANFELVAQHDHVENFRMVSGPIEYQAYVELRFTNGKRQRTDFQPAQVKEESSSRNSIAADTFPNENIERLLQQVHTAQAELCSQRVQTQLDFARTLELQTFGSPGRRSLLLEEKQLLRRLGDVWTRVCGDFVVCGTLLANIAGNNRLSIVHCLRPLLHLDNGGSLSFEHRLYELPLQPNRQPPEDYDDLAQFWACQDQHSRRLNWRPAAKASQLLPDCTAVLLVRLRLEDLLQAEKLQLLAIYEIRNGSEDSGSSIRQMHLATIDVVALLNHPEALAPRFAPTTLHQDFLAVIMTQTAHCALRLEFLEGQAVQDCARFEQLLISKLAFELITTQSTDQASSDRGSDVDMLDAFCTTTTTSTALTPVQHIFYNSQPLSQWCGVLLLRDDPGQHWHVYAQTQARLRLLLHRLMRDLLQLHCNLSVLELTEYNTAPDDVAGAFEASLREELLAWSQLLTQKDGRQQQEDCLKELTNLHQLQMASDVLASVIKTQAQEDE</sequence>
<accession>A0A6I8UGM5</accession>
<evidence type="ECO:0000313" key="2">
    <source>
        <dbReference type="RefSeq" id="XP_001355194.4"/>
    </source>
</evidence>
<proteinExistence type="predicted"/>
<evidence type="ECO:0000313" key="1">
    <source>
        <dbReference type="Proteomes" id="UP000001819"/>
    </source>
</evidence>
<dbReference type="InParanoid" id="A0A6I8UGM5"/>
<name>A0A6I8UGM5_DROPS</name>
<dbReference type="KEGG" id="dpo:4814790"/>
<gene>
    <name evidence="2" type="primary">LOC4814790</name>
</gene>
<keyword evidence="1" id="KW-1185">Reference proteome</keyword>
<dbReference type="AlphaFoldDB" id="A0A6I8UGM5"/>
<dbReference type="Proteomes" id="UP000001819">
    <property type="component" value="Chromosome X"/>
</dbReference>
<dbReference type="RefSeq" id="XP_001355194.4">
    <property type="nucleotide sequence ID" value="XM_001355158.4"/>
</dbReference>
<protein>
    <submittedName>
        <fullName evidence="2">Uncharacterized protein</fullName>
    </submittedName>
</protein>
<reference evidence="2" key="1">
    <citation type="submission" date="2025-08" db="UniProtKB">
        <authorList>
            <consortium name="RefSeq"/>
        </authorList>
    </citation>
    <scope>IDENTIFICATION</scope>
    <source>
        <strain evidence="2">MV-25-SWS-2005</strain>
        <tissue evidence="2">Whole body</tissue>
    </source>
</reference>